<accession>A0A7J3SLM6</accession>
<comment type="caution">
    <text evidence="1">The sequence shown here is derived from an EMBL/GenBank/DDBJ whole genome shotgun (WGS) entry which is preliminary data.</text>
</comment>
<name>A0A7J3SLM6_9CREN</name>
<gene>
    <name evidence="1" type="ORF">ENW83_02575</name>
</gene>
<reference evidence="1" key="1">
    <citation type="journal article" date="2020" name="mSystems">
        <title>Genome- and Community-Level Interaction Insights into Carbon Utilization and Element Cycling Functions of Hydrothermarchaeota in Hydrothermal Sediment.</title>
        <authorList>
            <person name="Zhou Z."/>
            <person name="Liu Y."/>
            <person name="Xu W."/>
            <person name="Pan J."/>
            <person name="Luo Z.H."/>
            <person name="Li M."/>
        </authorList>
    </citation>
    <scope>NUCLEOTIDE SEQUENCE [LARGE SCALE GENOMIC DNA]</scope>
    <source>
        <strain evidence="1">SpSt-885</strain>
    </source>
</reference>
<evidence type="ECO:0000313" key="1">
    <source>
        <dbReference type="EMBL" id="HGZ60078.1"/>
    </source>
</evidence>
<dbReference type="EMBL" id="DTLS01000072">
    <property type="protein sequence ID" value="HGZ60078.1"/>
    <property type="molecule type" value="Genomic_DNA"/>
</dbReference>
<sequence>MYKKLYLTGAASSFRARLPAFSLGFTPPASSAGSRGSLLPYLAEFIDLGAIFMFAFRYSLLQRGTSSDISNPVEAKKLFSLSSPSSS</sequence>
<dbReference type="AlphaFoldDB" id="A0A7J3SLM6"/>
<protein>
    <submittedName>
        <fullName evidence="1">Uncharacterized protein</fullName>
    </submittedName>
</protein>
<proteinExistence type="predicted"/>
<organism evidence="1">
    <name type="scientific">Fervidicoccus fontis</name>
    <dbReference type="NCBI Taxonomy" id="683846"/>
    <lineage>
        <taxon>Archaea</taxon>
        <taxon>Thermoproteota</taxon>
        <taxon>Thermoprotei</taxon>
        <taxon>Fervidicoccales</taxon>
        <taxon>Fervidicoccaceae</taxon>
        <taxon>Fervidicoccus</taxon>
    </lineage>
</organism>